<dbReference type="InterPro" id="IPR013223">
    <property type="entry name" value="RNase_B_OB_dom"/>
</dbReference>
<accession>A0ABW6DNE2</accession>
<feature type="compositionally biased region" description="Basic residues" evidence="9">
    <location>
        <begin position="742"/>
        <end position="751"/>
    </location>
</feature>
<dbReference type="SUPFAM" id="SSF50249">
    <property type="entry name" value="Nucleic acid-binding proteins"/>
    <property type="match status" value="4"/>
</dbReference>
<dbReference type="Pfam" id="PF00773">
    <property type="entry name" value="RNB"/>
    <property type="match status" value="1"/>
</dbReference>
<evidence type="ECO:0000313" key="12">
    <source>
        <dbReference type="Proteomes" id="UP001598019"/>
    </source>
</evidence>
<dbReference type="GO" id="GO:0008859">
    <property type="term" value="F:exoribonuclease II activity"/>
    <property type="evidence" value="ECO:0007669"/>
    <property type="project" value="UniProtKB-EC"/>
</dbReference>
<dbReference type="RefSeq" id="WP_377980681.1">
    <property type="nucleotide sequence ID" value="NZ_JBBKXX010000002.1"/>
</dbReference>
<keyword evidence="12" id="KW-1185">Reference proteome</keyword>
<dbReference type="InterPro" id="IPR050180">
    <property type="entry name" value="RNR_Ribonuclease"/>
</dbReference>
<evidence type="ECO:0000256" key="5">
    <source>
        <dbReference type="ARBA" id="ARBA00022801"/>
    </source>
</evidence>
<dbReference type="HAMAP" id="MF_01895">
    <property type="entry name" value="RNase_R"/>
    <property type="match status" value="1"/>
</dbReference>
<evidence type="ECO:0000256" key="4">
    <source>
        <dbReference type="ARBA" id="ARBA00022722"/>
    </source>
</evidence>
<dbReference type="Gene3D" id="2.40.50.140">
    <property type="entry name" value="Nucleic acid-binding proteins"/>
    <property type="match status" value="3"/>
</dbReference>
<keyword evidence="3 8" id="KW-0963">Cytoplasm</keyword>
<gene>
    <name evidence="8 11" type="primary">rnr</name>
    <name evidence="11" type="ORF">SKC37_06420</name>
</gene>
<evidence type="ECO:0000259" key="10">
    <source>
        <dbReference type="PROSITE" id="PS50126"/>
    </source>
</evidence>
<reference evidence="11 12" key="1">
    <citation type="submission" date="2024-03" db="EMBL/GenBank/DDBJ databases">
        <title>Aquirufa genome sequencing.</title>
        <authorList>
            <person name="Pitt A."/>
            <person name="Hahn M.W."/>
        </authorList>
    </citation>
    <scope>NUCLEOTIDE SEQUENCE [LARGE SCALE GENOMIC DNA]</scope>
    <source>
        <strain evidence="11 12">HETE-83D</strain>
    </source>
</reference>
<keyword evidence="6 8" id="KW-0269">Exonuclease</keyword>
<dbReference type="InterPro" id="IPR012340">
    <property type="entry name" value="NA-bd_OB-fold"/>
</dbReference>
<feature type="region of interest" description="Disordered" evidence="9">
    <location>
        <begin position="721"/>
        <end position="751"/>
    </location>
</feature>
<dbReference type="PANTHER" id="PTHR23355">
    <property type="entry name" value="RIBONUCLEASE"/>
    <property type="match status" value="1"/>
</dbReference>
<evidence type="ECO:0000313" key="11">
    <source>
        <dbReference type="EMBL" id="MFD3408282.1"/>
    </source>
</evidence>
<dbReference type="InterPro" id="IPR022966">
    <property type="entry name" value="RNase_II/R_CS"/>
</dbReference>
<evidence type="ECO:0000256" key="6">
    <source>
        <dbReference type="ARBA" id="ARBA00022839"/>
    </source>
</evidence>
<dbReference type="EC" id="3.1.13.1" evidence="8"/>
<comment type="caution">
    <text evidence="11">The sequence shown here is derived from an EMBL/GenBank/DDBJ whole genome shotgun (WGS) entry which is preliminary data.</text>
</comment>
<organism evidence="11 12">
    <name type="scientific">Aquirufa esocilacus</name>
    <dbReference type="NCBI Taxonomy" id="3096513"/>
    <lineage>
        <taxon>Bacteria</taxon>
        <taxon>Pseudomonadati</taxon>
        <taxon>Bacteroidota</taxon>
        <taxon>Cytophagia</taxon>
        <taxon>Cytophagales</taxon>
        <taxon>Flectobacillaceae</taxon>
        <taxon>Aquirufa</taxon>
    </lineage>
</organism>
<evidence type="ECO:0000256" key="1">
    <source>
        <dbReference type="ARBA" id="ARBA00001849"/>
    </source>
</evidence>
<dbReference type="EMBL" id="JBBKXX010000002">
    <property type="protein sequence ID" value="MFD3408282.1"/>
    <property type="molecule type" value="Genomic_DNA"/>
</dbReference>
<dbReference type="PANTHER" id="PTHR23355:SF9">
    <property type="entry name" value="DIS3-LIKE EXONUCLEASE 2"/>
    <property type="match status" value="1"/>
</dbReference>
<dbReference type="PROSITE" id="PS01175">
    <property type="entry name" value="RIBONUCLEASE_II"/>
    <property type="match status" value="1"/>
</dbReference>
<dbReference type="Proteomes" id="UP001598019">
    <property type="component" value="Unassembled WGS sequence"/>
</dbReference>
<dbReference type="InterPro" id="IPR001900">
    <property type="entry name" value="RNase_II/R"/>
</dbReference>
<comment type="function">
    <text evidence="8">3'-5' exoribonuclease that releases 5'-nucleoside monophosphates and is involved in maturation of structured RNAs.</text>
</comment>
<dbReference type="CDD" id="cd04471">
    <property type="entry name" value="S1_RNase_R"/>
    <property type="match status" value="1"/>
</dbReference>
<keyword evidence="4 8" id="KW-0540">Nuclease</keyword>
<dbReference type="Pfam" id="PF17876">
    <property type="entry name" value="CSD2"/>
    <property type="match status" value="1"/>
</dbReference>
<sequence>MPSPKELKFLSGLKAEILEFFELNDYRSYSLNQLHKAFAIRDRKTKEIYSDLVAKLIAENRLIKNEEGNIRFDNESFQVTGRVDHVNARFAFVIPEDGAKDIWVATGDLNNAKDGDKVIVQARRPSEKRKNDRPEGEVVQILERRSAELVGVIQVTPHYSFLIPDSKKIYEDVYLPKFEIKDAKHLDKVIVEVTRWGTDGKKAEGRVIKVLGKAGENDTEMHSILAEYGLPYDFPEEVEKAAASILVQIPATEIKKRKDMRNVLTFTIDPIDAKDFDDAISYQKLKNGNTEIGVHIADVAHYVKPGSVLDIEAYKRATSVYLVDRVVPMLPEKLSNGLCSLRPNEDKLTFSAVFELDANDTIVKEWFGRTVIHSDRRFAYEQAQELIENDSDDTLVPVIRDLNRIAKSYRDRRFEHGSVNFETAEVRFELDGDGKPIGVYPRIRKDAHKLIEEFMLLANKKVAEFVFNKKKDEPKNTMVYRIHEAPDPEKLQVFSSFAKKFGYQVTTDPQHVSKSFNALMENIEGKGEEHVLQSLAVRTMSKARYSTDPVGHFGLAFPFYSHFTSPIRRYPDVMTHRLLQHYLDGGTPAERAPLEIQCKHSSDREKLASDAERASIKYKQVEYMSLHEPQVFDGIITGVTEFGIFVEIGETSCEGLVRMVDLNDDFYDLDKNNYRIVGKSNGRVFTFGDKVQVKVRDTNLAKRTIDLELVGMRSGLVGKFANNRSRKREAPRGGRVIPKGKERGRRTGGRR</sequence>
<proteinExistence type="inferred from homology"/>
<name>A0ABW6DNE2_9BACT</name>
<comment type="similarity">
    <text evidence="8">Belongs to the RNR ribonuclease family. RNase R subfamily.</text>
</comment>
<comment type="catalytic activity">
    <reaction evidence="1 8">
        <text>Exonucleolytic cleavage in the 3'- to 5'-direction to yield nucleoside 5'-phosphates.</text>
        <dbReference type="EC" id="3.1.13.1"/>
    </reaction>
</comment>
<dbReference type="Pfam" id="PF00575">
    <property type="entry name" value="S1"/>
    <property type="match status" value="1"/>
</dbReference>
<comment type="subcellular location">
    <subcellularLocation>
        <location evidence="2 8">Cytoplasm</location>
    </subcellularLocation>
</comment>
<dbReference type="NCBIfam" id="TIGR02063">
    <property type="entry name" value="RNase_R"/>
    <property type="match status" value="1"/>
</dbReference>
<keyword evidence="5 8" id="KW-0378">Hydrolase</keyword>
<evidence type="ECO:0000256" key="9">
    <source>
        <dbReference type="SAM" id="MobiDB-lite"/>
    </source>
</evidence>
<dbReference type="SMART" id="SM00955">
    <property type="entry name" value="RNB"/>
    <property type="match status" value="1"/>
</dbReference>
<feature type="domain" description="S1 motif" evidence="10">
    <location>
        <begin position="629"/>
        <end position="710"/>
    </location>
</feature>
<dbReference type="Pfam" id="PF08206">
    <property type="entry name" value="OB_RNB"/>
    <property type="match status" value="1"/>
</dbReference>
<dbReference type="NCBIfam" id="TIGR00358">
    <property type="entry name" value="3_prime_RNase"/>
    <property type="match status" value="1"/>
</dbReference>
<dbReference type="InterPro" id="IPR040476">
    <property type="entry name" value="CSD2"/>
</dbReference>
<dbReference type="SMART" id="SM00316">
    <property type="entry name" value="S1"/>
    <property type="match status" value="1"/>
</dbReference>
<dbReference type="InterPro" id="IPR011805">
    <property type="entry name" value="RNase_R"/>
</dbReference>
<dbReference type="PROSITE" id="PS50126">
    <property type="entry name" value="S1"/>
    <property type="match status" value="1"/>
</dbReference>
<dbReference type="InterPro" id="IPR003029">
    <property type="entry name" value="S1_domain"/>
</dbReference>
<evidence type="ECO:0000256" key="3">
    <source>
        <dbReference type="ARBA" id="ARBA00022490"/>
    </source>
</evidence>
<keyword evidence="7 8" id="KW-0694">RNA-binding</keyword>
<evidence type="ECO:0000256" key="8">
    <source>
        <dbReference type="HAMAP-Rule" id="MF_01895"/>
    </source>
</evidence>
<dbReference type="InterPro" id="IPR011129">
    <property type="entry name" value="CSD"/>
</dbReference>
<protein>
    <recommendedName>
        <fullName evidence="8">Ribonuclease R</fullName>
        <shortName evidence="8">RNase R</shortName>
        <ecNumber evidence="8">3.1.13.1</ecNumber>
    </recommendedName>
</protein>
<evidence type="ECO:0000256" key="7">
    <source>
        <dbReference type="ARBA" id="ARBA00022884"/>
    </source>
</evidence>
<evidence type="ECO:0000256" key="2">
    <source>
        <dbReference type="ARBA" id="ARBA00004496"/>
    </source>
</evidence>
<dbReference type="InterPro" id="IPR004476">
    <property type="entry name" value="RNase_II/RNase_R"/>
</dbReference>
<dbReference type="SMART" id="SM00357">
    <property type="entry name" value="CSP"/>
    <property type="match status" value="2"/>
</dbReference>